<evidence type="ECO:0000313" key="2">
    <source>
        <dbReference type="EMBL" id="KAK2661236.1"/>
    </source>
</evidence>
<proteinExistence type="predicted"/>
<keyword evidence="3" id="KW-1185">Reference proteome</keyword>
<accession>A0AAD9XL25</accession>
<dbReference type="PANTHER" id="PTHR31973">
    <property type="entry name" value="POLYPROTEIN, PUTATIVE-RELATED"/>
    <property type="match status" value="1"/>
</dbReference>
<dbReference type="Proteomes" id="UP001280121">
    <property type="component" value="Unassembled WGS sequence"/>
</dbReference>
<sequence length="336" mass="38503">MVVLLHNLSEKQTGTDKVFEDDYYIWVYLPWSSVNFSGFEQDVFGDNECDNEDQVGLGDKSGDNEDIVGLGDKSGDDTSLGMRAIFVVREILEDVCDEVSNAKLARVIKSNPFKQLVGCPIRIYKNKEARSKWMAGKFQALMISNPGIQASVIFDLLRDQFNVVVDTQRLYKTKNRVLQVLLKEHEACFQHLRPYAIMGPYEEVLLSAIALDANSGLYLLAYCIYEGETYLSCSWFLEELRVFLRYPDDKPICFMSDSQKEVIGALKMQWPRASIRYCARHIYANFRTSYGGEKLQNLFWRAAKTADMYEFRKCLAEIGCINPKAMKCLAKMEPNH</sequence>
<dbReference type="InterPro" id="IPR018289">
    <property type="entry name" value="MULE_transposase_dom"/>
</dbReference>
<gene>
    <name evidence="2" type="ORF">Ddye_007769</name>
</gene>
<protein>
    <recommendedName>
        <fullName evidence="1">MULE transposase domain-containing protein</fullName>
    </recommendedName>
</protein>
<reference evidence="2" key="1">
    <citation type="journal article" date="2023" name="Plant J.">
        <title>Genome sequences and population genomics provide insights into the demographic history, inbreeding, and mutation load of two 'living fossil' tree species of Dipteronia.</title>
        <authorList>
            <person name="Feng Y."/>
            <person name="Comes H.P."/>
            <person name="Chen J."/>
            <person name="Zhu S."/>
            <person name="Lu R."/>
            <person name="Zhang X."/>
            <person name="Li P."/>
            <person name="Qiu J."/>
            <person name="Olsen K.M."/>
            <person name="Qiu Y."/>
        </authorList>
    </citation>
    <scope>NUCLEOTIDE SEQUENCE</scope>
    <source>
        <strain evidence="2">KIB01</strain>
    </source>
</reference>
<comment type="caution">
    <text evidence="2">The sequence shown here is derived from an EMBL/GenBank/DDBJ whole genome shotgun (WGS) entry which is preliminary data.</text>
</comment>
<dbReference type="EMBL" id="JANJYI010000002">
    <property type="protein sequence ID" value="KAK2661236.1"/>
    <property type="molecule type" value="Genomic_DNA"/>
</dbReference>
<dbReference type="AlphaFoldDB" id="A0AAD9XL25"/>
<name>A0AAD9XL25_9ROSI</name>
<feature type="domain" description="MULE transposase" evidence="1">
    <location>
        <begin position="201"/>
        <end position="285"/>
    </location>
</feature>
<evidence type="ECO:0000313" key="3">
    <source>
        <dbReference type="Proteomes" id="UP001280121"/>
    </source>
</evidence>
<dbReference type="PANTHER" id="PTHR31973:SF187">
    <property type="entry name" value="MUTATOR TRANSPOSASE MUDRA PROTEIN"/>
    <property type="match status" value="1"/>
</dbReference>
<organism evidence="2 3">
    <name type="scientific">Dipteronia dyeriana</name>
    <dbReference type="NCBI Taxonomy" id="168575"/>
    <lineage>
        <taxon>Eukaryota</taxon>
        <taxon>Viridiplantae</taxon>
        <taxon>Streptophyta</taxon>
        <taxon>Embryophyta</taxon>
        <taxon>Tracheophyta</taxon>
        <taxon>Spermatophyta</taxon>
        <taxon>Magnoliopsida</taxon>
        <taxon>eudicotyledons</taxon>
        <taxon>Gunneridae</taxon>
        <taxon>Pentapetalae</taxon>
        <taxon>rosids</taxon>
        <taxon>malvids</taxon>
        <taxon>Sapindales</taxon>
        <taxon>Sapindaceae</taxon>
        <taxon>Hippocastanoideae</taxon>
        <taxon>Acereae</taxon>
        <taxon>Dipteronia</taxon>
    </lineage>
</organism>
<dbReference type="Pfam" id="PF10551">
    <property type="entry name" value="MULE"/>
    <property type="match status" value="1"/>
</dbReference>
<evidence type="ECO:0000259" key="1">
    <source>
        <dbReference type="Pfam" id="PF10551"/>
    </source>
</evidence>